<dbReference type="EMBL" id="SPHZ02000005">
    <property type="protein sequence ID" value="KAF0915969.1"/>
    <property type="molecule type" value="Genomic_DNA"/>
</dbReference>
<dbReference type="GO" id="GO:0009451">
    <property type="term" value="P:RNA modification"/>
    <property type="evidence" value="ECO:0007669"/>
    <property type="project" value="InterPro"/>
</dbReference>
<organism evidence="5 6">
    <name type="scientific">Oryza meyeriana var. granulata</name>
    <dbReference type="NCBI Taxonomy" id="110450"/>
    <lineage>
        <taxon>Eukaryota</taxon>
        <taxon>Viridiplantae</taxon>
        <taxon>Streptophyta</taxon>
        <taxon>Embryophyta</taxon>
        <taxon>Tracheophyta</taxon>
        <taxon>Spermatophyta</taxon>
        <taxon>Magnoliopsida</taxon>
        <taxon>Liliopsida</taxon>
        <taxon>Poales</taxon>
        <taxon>Poaceae</taxon>
        <taxon>BOP clade</taxon>
        <taxon>Oryzoideae</taxon>
        <taxon>Oryzeae</taxon>
        <taxon>Oryzinae</taxon>
        <taxon>Oryza</taxon>
        <taxon>Oryza meyeriana</taxon>
    </lineage>
</organism>
<protein>
    <recommendedName>
        <fullName evidence="7">Pentatricopeptide repeat-containing protein</fullName>
    </recommendedName>
</protein>
<comment type="caution">
    <text evidence="5">The sequence shown here is derived from an EMBL/GenBank/DDBJ whole genome shotgun (WGS) entry which is preliminary data.</text>
</comment>
<evidence type="ECO:0000256" key="2">
    <source>
        <dbReference type="ARBA" id="ARBA00022946"/>
    </source>
</evidence>
<evidence type="ECO:0000256" key="1">
    <source>
        <dbReference type="ARBA" id="ARBA00022737"/>
    </source>
</evidence>
<dbReference type="AlphaFoldDB" id="A0A6G1DU19"/>
<feature type="region of interest" description="Disordered" evidence="4">
    <location>
        <begin position="186"/>
        <end position="210"/>
    </location>
</feature>
<sequence length="210" mass="22783">MATVLSACADLLALRLGRELHGHAMRAKLDRHSLVKNGLVNMYAKCGKVASARKVFDGMKTRDLISWNTMLAGYGMHGLCDEALALFADMAGDMVEPDGVTFVAVLSACSHTGRVLEGRRLFDHMLIETMPTRPDLCVWGALLNSCRIHGDAAMAEATIAKVLHSEAESTGNHMLITKPVRHVRDVGRVQEVEGDDEGGRLDEESGAELD</sequence>
<dbReference type="InterPro" id="IPR002885">
    <property type="entry name" value="PPR_rpt"/>
</dbReference>
<dbReference type="InterPro" id="IPR011990">
    <property type="entry name" value="TPR-like_helical_dom_sf"/>
</dbReference>
<dbReference type="Pfam" id="PF13041">
    <property type="entry name" value="PPR_2"/>
    <property type="match status" value="1"/>
</dbReference>
<feature type="repeat" description="PPR" evidence="3">
    <location>
        <begin position="63"/>
        <end position="97"/>
    </location>
</feature>
<evidence type="ECO:0008006" key="7">
    <source>
        <dbReference type="Google" id="ProtNLM"/>
    </source>
</evidence>
<feature type="compositionally biased region" description="Basic and acidic residues" evidence="4">
    <location>
        <begin position="186"/>
        <end position="203"/>
    </location>
</feature>
<dbReference type="InterPro" id="IPR046960">
    <property type="entry name" value="PPR_At4g14850-like_plant"/>
</dbReference>
<dbReference type="Proteomes" id="UP000479710">
    <property type="component" value="Unassembled WGS sequence"/>
</dbReference>
<dbReference type="OrthoDB" id="881013at2759"/>
<evidence type="ECO:0000313" key="6">
    <source>
        <dbReference type="Proteomes" id="UP000479710"/>
    </source>
</evidence>
<keyword evidence="6" id="KW-1185">Reference proteome</keyword>
<keyword evidence="1" id="KW-0677">Repeat</keyword>
<dbReference type="FunFam" id="1.25.40.10:FF:000031">
    <property type="entry name" value="Pentatricopeptide repeat-containing protein mitochondrial"/>
    <property type="match status" value="1"/>
</dbReference>
<proteinExistence type="predicted"/>
<gene>
    <name evidence="5" type="ORF">E2562_000604</name>
</gene>
<dbReference type="GO" id="GO:0003723">
    <property type="term" value="F:RNA binding"/>
    <property type="evidence" value="ECO:0007669"/>
    <property type="project" value="InterPro"/>
</dbReference>
<accession>A0A6G1DU19</accession>
<dbReference type="NCBIfam" id="TIGR00756">
    <property type="entry name" value="PPR"/>
    <property type="match status" value="2"/>
</dbReference>
<dbReference type="PANTHER" id="PTHR47926">
    <property type="entry name" value="PENTATRICOPEPTIDE REPEAT-CONTAINING PROTEIN"/>
    <property type="match status" value="1"/>
</dbReference>
<evidence type="ECO:0000256" key="3">
    <source>
        <dbReference type="PROSITE-ProRule" id="PRU00708"/>
    </source>
</evidence>
<dbReference type="Gene3D" id="1.25.40.10">
    <property type="entry name" value="Tetratricopeptide repeat domain"/>
    <property type="match status" value="1"/>
</dbReference>
<evidence type="ECO:0000313" key="5">
    <source>
        <dbReference type="EMBL" id="KAF0915969.1"/>
    </source>
</evidence>
<reference evidence="5 6" key="1">
    <citation type="submission" date="2019-11" db="EMBL/GenBank/DDBJ databases">
        <title>Whole genome sequence of Oryza granulata.</title>
        <authorList>
            <person name="Li W."/>
        </authorList>
    </citation>
    <scope>NUCLEOTIDE SEQUENCE [LARGE SCALE GENOMIC DNA]</scope>
    <source>
        <strain evidence="6">cv. Menghai</strain>
        <tissue evidence="5">Leaf</tissue>
    </source>
</reference>
<dbReference type="PANTHER" id="PTHR47926:SF389">
    <property type="entry name" value="PENTATRICOPEPTIDE PROTEIN-RELATED"/>
    <property type="match status" value="1"/>
</dbReference>
<evidence type="ECO:0000256" key="4">
    <source>
        <dbReference type="SAM" id="MobiDB-lite"/>
    </source>
</evidence>
<name>A0A6G1DU19_9ORYZ</name>
<keyword evidence="2" id="KW-0809">Transit peptide</keyword>
<dbReference type="PROSITE" id="PS51375">
    <property type="entry name" value="PPR"/>
    <property type="match status" value="1"/>
</dbReference>